<keyword evidence="2" id="KW-0378">Hydrolase</keyword>
<dbReference type="PROSITE" id="PS51274">
    <property type="entry name" value="GATASE_COBBQ"/>
    <property type="match status" value="1"/>
</dbReference>
<organism evidence="4 5">
    <name type="scientific">Actinoplanes utahensis</name>
    <dbReference type="NCBI Taxonomy" id="1869"/>
    <lineage>
        <taxon>Bacteria</taxon>
        <taxon>Bacillati</taxon>
        <taxon>Actinomycetota</taxon>
        <taxon>Actinomycetes</taxon>
        <taxon>Micromonosporales</taxon>
        <taxon>Micromonosporaceae</taxon>
        <taxon>Actinoplanes</taxon>
    </lineage>
</organism>
<dbReference type="STRING" id="1869.MB27_09460"/>
<keyword evidence="2" id="KW-0573">Peptidoglycan synthesis</keyword>
<dbReference type="AlphaFoldDB" id="A0A0A6UTA1"/>
<dbReference type="OrthoDB" id="9782045at2"/>
<dbReference type="GO" id="GO:0004359">
    <property type="term" value="F:glutaminase activity"/>
    <property type="evidence" value="ECO:0007669"/>
    <property type="project" value="UniProtKB-UniRule"/>
</dbReference>
<comment type="catalytic activity">
    <reaction evidence="2">
        <text>beta-D-GlcNAc-(1-&gt;4)-Mur2Ac(oyl-L-Ala-gamma-D-Glu-L-Lys-D-Ala-D-Ala)-di-trans,octa-cis-undecaprenyl diphosphate + L-glutamine + ATP + H2O = beta-D-GlcNAc-(1-&gt;4)-Mur2Ac(oyl-L-Ala-D-isoglutaminyl-L-Lys-D-Ala-D-Ala)-di-trans,octa-cis-undecaprenyl diphosphate + L-glutamate + ADP + phosphate + H(+)</text>
        <dbReference type="Rhea" id="RHEA:57928"/>
        <dbReference type="ChEBI" id="CHEBI:15377"/>
        <dbReference type="ChEBI" id="CHEBI:15378"/>
        <dbReference type="ChEBI" id="CHEBI:29985"/>
        <dbReference type="ChEBI" id="CHEBI:30616"/>
        <dbReference type="ChEBI" id="CHEBI:43474"/>
        <dbReference type="ChEBI" id="CHEBI:58359"/>
        <dbReference type="ChEBI" id="CHEBI:60033"/>
        <dbReference type="ChEBI" id="CHEBI:62233"/>
        <dbReference type="ChEBI" id="CHEBI:456216"/>
        <dbReference type="EC" id="6.3.5.13"/>
    </reaction>
</comment>
<proteinExistence type="inferred from homology"/>
<feature type="binding site" evidence="2">
    <location>
        <position position="127"/>
    </location>
    <ligand>
        <name>substrate</name>
    </ligand>
</feature>
<reference evidence="4 5" key="1">
    <citation type="submission" date="2014-10" db="EMBL/GenBank/DDBJ databases">
        <title>Draft genome sequence of Actinoplanes utahensis NRRL 12052.</title>
        <authorList>
            <person name="Velasco-Bucheli B."/>
            <person name="del Cerro C."/>
            <person name="Hormigo D."/>
            <person name="Garcia J.L."/>
            <person name="Acebal C."/>
            <person name="Arroyo M."/>
            <person name="de la Mata I."/>
        </authorList>
    </citation>
    <scope>NUCLEOTIDE SEQUENCE [LARGE SCALE GENOMIC DNA]</scope>
    <source>
        <strain evidence="4 5">NRRL 12052</strain>
    </source>
</reference>
<accession>A0A0A6UTA1</accession>
<dbReference type="PANTHER" id="PTHR21343">
    <property type="entry name" value="DETHIOBIOTIN SYNTHETASE"/>
    <property type="match status" value="1"/>
</dbReference>
<dbReference type="GO" id="GO:0071555">
    <property type="term" value="P:cell wall organization"/>
    <property type="evidence" value="ECO:0007669"/>
    <property type="project" value="UniProtKB-KW"/>
</dbReference>
<dbReference type="Gene3D" id="3.40.50.880">
    <property type="match status" value="1"/>
</dbReference>
<dbReference type="InterPro" id="IPR043702">
    <property type="entry name" value="Lipid_II_synth_GatD"/>
</dbReference>
<evidence type="ECO:0000313" key="5">
    <source>
        <dbReference type="Proteomes" id="UP000054537"/>
    </source>
</evidence>
<name>A0A0A6UTA1_ACTUT</name>
<dbReference type="GO" id="GO:0009252">
    <property type="term" value="P:peptidoglycan biosynthetic process"/>
    <property type="evidence" value="ECO:0007669"/>
    <property type="project" value="UniProtKB-UniRule"/>
</dbReference>
<keyword evidence="2" id="KW-0436">Ligase</keyword>
<dbReference type="InterPro" id="IPR033949">
    <property type="entry name" value="CobQ_GATase1"/>
</dbReference>
<keyword evidence="2" id="KW-0961">Cell wall biogenesis/degradation</keyword>
<dbReference type="GO" id="GO:0009236">
    <property type="term" value="P:cobalamin biosynthetic process"/>
    <property type="evidence" value="ECO:0007669"/>
    <property type="project" value="InterPro"/>
</dbReference>
<dbReference type="EMBL" id="JRTT01000009">
    <property type="protein sequence ID" value="KHD77689.1"/>
    <property type="molecule type" value="Genomic_DNA"/>
</dbReference>
<feature type="domain" description="CobB/CobQ-like glutamine amidotransferase" evidence="3">
    <location>
        <begin position="7"/>
        <end position="198"/>
    </location>
</feature>
<dbReference type="SUPFAM" id="SSF52317">
    <property type="entry name" value="Class I glutamine amidotransferase-like"/>
    <property type="match status" value="1"/>
</dbReference>
<dbReference type="RefSeq" id="WP_043523826.1">
    <property type="nucleotide sequence ID" value="NZ_BAABKU010000022.1"/>
</dbReference>
<comment type="similarity">
    <text evidence="2">Belongs to the CobB/CobQ family. GatD subfamily.</text>
</comment>
<dbReference type="eggNOG" id="COG3442">
    <property type="taxonomic scope" value="Bacteria"/>
</dbReference>
<dbReference type="InterPro" id="IPR011698">
    <property type="entry name" value="GATase_3"/>
</dbReference>
<dbReference type="InterPro" id="IPR029062">
    <property type="entry name" value="Class_I_gatase-like"/>
</dbReference>
<evidence type="ECO:0000259" key="3">
    <source>
        <dbReference type="Pfam" id="PF07685"/>
    </source>
</evidence>
<dbReference type="UniPathway" id="UPA00219"/>
<comment type="function">
    <text evidence="2">The lipid II isoglutaminyl synthase complex catalyzes the formation of alpha-D-isoglutamine in the cell wall lipid II stem peptide. The GatD subunit catalyzes the hydrolysis of glutamine to glutamate and ammonia. The resulting ammonia molecule is channeled to the active site of MurT.</text>
</comment>
<keyword evidence="5" id="KW-1185">Reference proteome</keyword>
<comment type="catalytic activity">
    <reaction evidence="2">
        <text>L-glutamine + H2O = L-glutamate + NH4(+)</text>
        <dbReference type="Rhea" id="RHEA:15889"/>
        <dbReference type="ChEBI" id="CHEBI:15377"/>
        <dbReference type="ChEBI" id="CHEBI:28938"/>
        <dbReference type="ChEBI" id="CHEBI:29985"/>
        <dbReference type="ChEBI" id="CHEBI:58359"/>
        <dbReference type="EC" id="3.5.1.2"/>
    </reaction>
</comment>
<evidence type="ECO:0000256" key="2">
    <source>
        <dbReference type="HAMAP-Rule" id="MF_02213"/>
    </source>
</evidence>
<comment type="subunit">
    <text evidence="2">Forms a heterodimer with MurT.</text>
</comment>
<evidence type="ECO:0000313" key="4">
    <source>
        <dbReference type="EMBL" id="KHD77689.1"/>
    </source>
</evidence>
<dbReference type="GO" id="GO:0016740">
    <property type="term" value="F:transferase activity"/>
    <property type="evidence" value="ECO:0007669"/>
    <property type="project" value="UniProtKB-KW"/>
</dbReference>
<feature type="active site" description="Nucleophile" evidence="2">
    <location>
        <position position="94"/>
    </location>
</feature>
<dbReference type="PANTHER" id="PTHR21343:SF9">
    <property type="entry name" value="LIPID II ISOGLUTAMINYL SYNTHASE (GLUTAMINE-HYDROLYZING) SUBUNIT GATD"/>
    <property type="match status" value="1"/>
</dbReference>
<sequence>MSTEALRIVWIYPDLLSTYGDRGNLLILARRAADRGIPVETYEIRSDQRMPNGADIYLIGGGEDGPQALAAQRLLADGGLHQAVARGASVLSICAGYQLLGHSFYAKGAKCAGLGLLDISSDRGETRAVGELRGDIDPRLGLPPLTGFENHGGRTHVGQHAAPLARVTGGIGNDGQTEGAWAGKILGTYSHGPALARNPAIADLLLRWSTGADRLAPLDDSWTEQLRNERLTAASPARPV</sequence>
<dbReference type="Proteomes" id="UP000054537">
    <property type="component" value="Unassembled WGS sequence"/>
</dbReference>
<comment type="pathway">
    <text evidence="2">Cell wall biogenesis; peptidoglycan biosynthesis.</text>
</comment>
<dbReference type="CDD" id="cd01750">
    <property type="entry name" value="GATase1_CobQ"/>
    <property type="match status" value="1"/>
</dbReference>
<feature type="active site" evidence="2">
    <location>
        <position position="191"/>
    </location>
</feature>
<protein>
    <recommendedName>
        <fullName evidence="2">Lipid II isoglutaminyl synthase (glutamine-hydrolyzing) subunit GatD</fullName>
        <ecNumber evidence="2">6.3.5.13</ecNumber>
    </recommendedName>
    <alternativeName>
        <fullName evidence="2">Lipid II isoglutaminyl synthase glutaminase subunit</fullName>
        <ecNumber evidence="2">3.5.1.2</ecNumber>
    </alternativeName>
</protein>
<evidence type="ECO:0000256" key="1">
    <source>
        <dbReference type="ARBA" id="ARBA00022962"/>
    </source>
</evidence>
<keyword evidence="2" id="KW-0133">Cell shape</keyword>
<dbReference type="EC" id="3.5.1.2" evidence="2"/>
<gene>
    <name evidence="2" type="primary">gatD</name>
    <name evidence="4" type="ORF">MB27_09460</name>
</gene>
<dbReference type="HAMAP" id="MF_02213">
    <property type="entry name" value="Lipid_II_synth_GatD"/>
    <property type="match status" value="1"/>
</dbReference>
<comment type="caution">
    <text evidence="4">The sequence shown here is derived from an EMBL/GenBank/DDBJ whole genome shotgun (WGS) entry which is preliminary data.</text>
</comment>
<dbReference type="GO" id="GO:0140282">
    <property type="term" value="F:carbon-nitrogen ligase activity on lipid II"/>
    <property type="evidence" value="ECO:0007669"/>
    <property type="project" value="UniProtKB-UniRule"/>
</dbReference>
<keyword evidence="1 2" id="KW-0315">Glutamine amidotransferase</keyword>
<keyword evidence="4" id="KW-0808">Transferase</keyword>
<dbReference type="Pfam" id="PF07685">
    <property type="entry name" value="GATase_3"/>
    <property type="match status" value="1"/>
</dbReference>
<dbReference type="GO" id="GO:0008360">
    <property type="term" value="P:regulation of cell shape"/>
    <property type="evidence" value="ECO:0007669"/>
    <property type="project" value="UniProtKB-KW"/>
</dbReference>
<dbReference type="EC" id="6.3.5.13" evidence="2"/>